<keyword evidence="21" id="KW-1185">Reference proteome</keyword>
<keyword evidence="15" id="KW-0534">Nitrate assimilation</keyword>
<evidence type="ECO:0000256" key="2">
    <source>
        <dbReference type="ARBA" id="ARBA00001966"/>
    </source>
</evidence>
<dbReference type="InterPro" id="IPR050123">
    <property type="entry name" value="Prok_molybdopt-oxidoreductase"/>
</dbReference>
<dbReference type="PANTHER" id="PTHR43105:SF2">
    <property type="entry name" value="RESPIRATORY NITRATE REDUCTASE 2 ALPHA CHAIN"/>
    <property type="match status" value="1"/>
</dbReference>
<dbReference type="CDD" id="cd02776">
    <property type="entry name" value="MopB_CT_Nitrate-R-NarG-like"/>
    <property type="match status" value="1"/>
</dbReference>
<dbReference type="Gene3D" id="3.40.50.12440">
    <property type="match status" value="1"/>
</dbReference>
<dbReference type="SMART" id="SM00926">
    <property type="entry name" value="Molybdop_Fe4S4"/>
    <property type="match status" value="1"/>
</dbReference>
<sequence>MAENSKGGGAGDALLRMGSRLVRAEPLDGVRAQVRHGGRDGDVFYRDRWSHDRVVRSTHGVNCTGSCSWDVYVKDGIITWETQATDYPSVGPDRPEYEPRGCPRGAAFSWYTYSPTRVRYPYARGVLVEMYREARGRLGDPVAAWEEITTDPVRRRRYQRARGKGGLVRVTWDEALEIAAASHVFTIKRYGPDRVAGFSPIPAMSMVSHGVGARFVNLVGGSMLSFYDWYADLPVASPQVFGDQTDVPESGDWWDAAYLVLWGSNVPVTRTPDAHWMAEARYRGQKVVVVSPDYSDATKFADEWLAPHPGTDGALAMAMGHVILKERFVDRTTPRFEDYVRRYTDLPFVVSLESRDGRLVPGKFLTASDLGPDREQSRSENADWKPVIWADGEDAPVAPNGTIGDRWGEEGVGRWNLDLEGRTPALTFYEVGGEAAEVALTRFDTPTGSADVATRGVPVRRVGDRLVTTVFDLLLAQYGVWRDGLPGTWPTGYDDPSEACTPAWQEAVTGVPAERAARIAREFADTAEASGGRAMIILGAGTNQWFHGENAYRAFLSLLLLTGCQGVNGGGWAHYVGQEKCRTATGWAAYASGTDWSRPPRFMAGTAYWYSHTDQWRYDTYRADALASPLGPGRVRGMHTADLVAASARMGWMPSFPTFNRNPVDLGREAAERGQDPGEYVAGQLTDGTLRFAAEDPDDPANWPRTLTVWRSNLFGSSAKGNEYFLKHLLGTHSNLQAEPAGPDDRPRDVTWREELPEGKLDLLLSMDFRMTSTTLLSDIVLPAATWYEKHDLSTTDMHPFVHAFNPAIDPPWETRTDFDAFHALAKAFSTLAAVHLGEVTDLVAVPHQHDTPGELAQPRGVPTDWKANGERPVPGRTMPAIVPVRRNYSAVAQKMAALGPLTESKGLPVKGISFTPDKEVEWLRERNGTVRGGVADGRPSLDTDVKACEAILALSGTSNGRLAAQGFARLAARTGTDMDELSAHSAERRVVFDDARRGPTPVGTSPEWSGKEAADRRYSPFTINVEHDKPWHTLTGRQHFYLDHDWMHEFGEALPVYRPPLDISRLFGEPRIGPNGRREVTVRYLTPHSKWSIHSEYQDNLLMQTLSRGGPTIWMSVEDAAAIEASDNDWVEAVNRNGVVAARLVVSHRMPVGTVYMHHAQERTIDVPKTETTGRRGGIHNSLTRLLVKPTHLIGGYAQLSYAFNYLGPTGNQRDEITVVRKRTTEVRY</sequence>
<dbReference type="SUPFAM" id="SSF53706">
    <property type="entry name" value="Formate dehydrogenase/DMSO reductase, domains 1-3"/>
    <property type="match status" value="1"/>
</dbReference>
<dbReference type="Pfam" id="PF00384">
    <property type="entry name" value="Molybdopterin"/>
    <property type="match status" value="1"/>
</dbReference>
<evidence type="ECO:0000256" key="16">
    <source>
        <dbReference type="ARBA" id="ARBA00023136"/>
    </source>
</evidence>
<dbReference type="RefSeq" id="WP_330093385.1">
    <property type="nucleotide sequence ID" value="NZ_JAUZMY010000021.1"/>
</dbReference>
<evidence type="ECO:0000256" key="9">
    <source>
        <dbReference type="ARBA" id="ARBA00022505"/>
    </source>
</evidence>
<evidence type="ECO:0000256" key="11">
    <source>
        <dbReference type="ARBA" id="ARBA00022982"/>
    </source>
</evidence>
<dbReference type="InterPro" id="IPR027467">
    <property type="entry name" value="MopterinOxRdtase_cofactor_BS"/>
</dbReference>
<dbReference type="Pfam" id="PF01568">
    <property type="entry name" value="Molydop_binding"/>
    <property type="match status" value="1"/>
</dbReference>
<dbReference type="EC" id="1.7.5.1" evidence="5"/>
<evidence type="ECO:0000256" key="18">
    <source>
        <dbReference type="SAM" id="MobiDB-lite"/>
    </source>
</evidence>
<keyword evidence="10" id="KW-0479">Metal-binding</keyword>
<comment type="cofactor">
    <cofactor evidence="1">
        <name>Mo-bis(molybdopterin guanine dinucleotide)</name>
        <dbReference type="ChEBI" id="CHEBI:60539"/>
    </cofactor>
</comment>
<evidence type="ECO:0000256" key="4">
    <source>
        <dbReference type="ARBA" id="ARBA00010312"/>
    </source>
</evidence>
<evidence type="ECO:0000259" key="19">
    <source>
        <dbReference type="PROSITE" id="PS51669"/>
    </source>
</evidence>
<reference evidence="20 21" key="1">
    <citation type="submission" date="2023-08" db="EMBL/GenBank/DDBJ databases">
        <authorList>
            <person name="Girao M."/>
            <person name="Carvalho M.F."/>
        </authorList>
    </citation>
    <scope>NUCLEOTIDE SEQUENCE [LARGE SCALE GENOMIC DNA]</scope>
    <source>
        <strain evidence="20 21">CT-R113</strain>
    </source>
</reference>
<evidence type="ECO:0000256" key="12">
    <source>
        <dbReference type="ARBA" id="ARBA00023002"/>
    </source>
</evidence>
<evidence type="ECO:0000256" key="8">
    <source>
        <dbReference type="ARBA" id="ARBA00022485"/>
    </source>
</evidence>
<protein>
    <recommendedName>
        <fullName evidence="5">nitrate reductase (quinone)</fullName>
        <ecNumber evidence="5">1.7.5.1</ecNumber>
    </recommendedName>
</protein>
<organism evidence="20 21">
    <name type="scientific">Nocardiopsis codii</name>
    <dbReference type="NCBI Taxonomy" id="3065942"/>
    <lineage>
        <taxon>Bacteria</taxon>
        <taxon>Bacillati</taxon>
        <taxon>Actinomycetota</taxon>
        <taxon>Actinomycetes</taxon>
        <taxon>Streptosporangiales</taxon>
        <taxon>Nocardiopsidaceae</taxon>
        <taxon>Nocardiopsis</taxon>
    </lineage>
</organism>
<dbReference type="InterPro" id="IPR006655">
    <property type="entry name" value="Mopterin_OxRdtase_prok_CS"/>
</dbReference>
<dbReference type="EMBL" id="JAUZMY010000021">
    <property type="protein sequence ID" value="MEE2039615.1"/>
    <property type="molecule type" value="Genomic_DNA"/>
</dbReference>
<evidence type="ECO:0000256" key="1">
    <source>
        <dbReference type="ARBA" id="ARBA00001942"/>
    </source>
</evidence>
<keyword evidence="9" id="KW-0500">Molybdenum</keyword>
<keyword evidence="12" id="KW-0560">Oxidoreductase</keyword>
<evidence type="ECO:0000313" key="20">
    <source>
        <dbReference type="EMBL" id="MEE2039615.1"/>
    </source>
</evidence>
<comment type="catalytic activity">
    <reaction evidence="17">
        <text>nitrate + a quinol = a quinone + nitrite + H2O</text>
        <dbReference type="Rhea" id="RHEA:56144"/>
        <dbReference type="ChEBI" id="CHEBI:15377"/>
        <dbReference type="ChEBI" id="CHEBI:16301"/>
        <dbReference type="ChEBI" id="CHEBI:17632"/>
        <dbReference type="ChEBI" id="CHEBI:24646"/>
        <dbReference type="ChEBI" id="CHEBI:132124"/>
        <dbReference type="EC" id="1.7.5.1"/>
    </reaction>
</comment>
<dbReference type="PROSITE" id="PS51669">
    <property type="entry name" value="4FE4S_MOW_BIS_MGD"/>
    <property type="match status" value="1"/>
</dbReference>
<gene>
    <name evidence="20" type="ORF">Q8791_20565</name>
</gene>
<evidence type="ECO:0000256" key="10">
    <source>
        <dbReference type="ARBA" id="ARBA00022723"/>
    </source>
</evidence>
<dbReference type="PROSITE" id="PS00490">
    <property type="entry name" value="MOLYBDOPTERIN_PROK_2"/>
    <property type="match status" value="1"/>
</dbReference>
<comment type="subcellular location">
    <subcellularLocation>
        <location evidence="3">Cell membrane</location>
        <topology evidence="3">Peripheral membrane protein</topology>
    </subcellularLocation>
</comment>
<proteinExistence type="inferred from homology"/>
<evidence type="ECO:0000256" key="6">
    <source>
        <dbReference type="ARBA" id="ARBA00022448"/>
    </source>
</evidence>
<dbReference type="InterPro" id="IPR006468">
    <property type="entry name" value="NarG"/>
</dbReference>
<evidence type="ECO:0000256" key="7">
    <source>
        <dbReference type="ARBA" id="ARBA00022475"/>
    </source>
</evidence>
<dbReference type="PANTHER" id="PTHR43105">
    <property type="entry name" value="RESPIRATORY NITRATE REDUCTASE"/>
    <property type="match status" value="1"/>
</dbReference>
<keyword evidence="13" id="KW-0408">Iron</keyword>
<dbReference type="Proteomes" id="UP001356095">
    <property type="component" value="Unassembled WGS sequence"/>
</dbReference>
<dbReference type="InterPro" id="IPR006656">
    <property type="entry name" value="Mopterin_OxRdtase"/>
</dbReference>
<keyword evidence="7" id="KW-1003">Cell membrane</keyword>
<evidence type="ECO:0000256" key="17">
    <source>
        <dbReference type="ARBA" id="ARBA00048294"/>
    </source>
</evidence>
<evidence type="ECO:0000256" key="5">
    <source>
        <dbReference type="ARBA" id="ARBA00012500"/>
    </source>
</evidence>
<evidence type="ECO:0000256" key="15">
    <source>
        <dbReference type="ARBA" id="ARBA00023063"/>
    </source>
</evidence>
<evidence type="ECO:0000256" key="3">
    <source>
        <dbReference type="ARBA" id="ARBA00004202"/>
    </source>
</evidence>
<dbReference type="InterPro" id="IPR009010">
    <property type="entry name" value="Asp_de-COase-like_dom_sf"/>
</dbReference>
<evidence type="ECO:0000313" key="21">
    <source>
        <dbReference type="Proteomes" id="UP001356095"/>
    </source>
</evidence>
<dbReference type="NCBIfam" id="TIGR01580">
    <property type="entry name" value="narG"/>
    <property type="match status" value="1"/>
</dbReference>
<evidence type="ECO:0000256" key="13">
    <source>
        <dbReference type="ARBA" id="ARBA00023004"/>
    </source>
</evidence>
<keyword evidence="14" id="KW-0411">Iron-sulfur</keyword>
<accession>A0ABU7KBK9</accession>
<evidence type="ECO:0000256" key="14">
    <source>
        <dbReference type="ARBA" id="ARBA00023014"/>
    </source>
</evidence>
<keyword evidence="16" id="KW-0472">Membrane</keyword>
<keyword evidence="8" id="KW-0004">4Fe-4S</keyword>
<dbReference type="SUPFAM" id="SSF50692">
    <property type="entry name" value="ADC-like"/>
    <property type="match status" value="1"/>
</dbReference>
<dbReference type="CDD" id="cd02750">
    <property type="entry name" value="MopB_Nitrate-R-NarG-like"/>
    <property type="match status" value="1"/>
</dbReference>
<dbReference type="InterPro" id="IPR037943">
    <property type="entry name" value="MopB_CT_Nitrate-R-NarG-like"/>
</dbReference>
<dbReference type="InterPro" id="IPR006963">
    <property type="entry name" value="Mopterin_OxRdtase_4Fe-4S_dom"/>
</dbReference>
<dbReference type="InterPro" id="IPR006657">
    <property type="entry name" value="MoPterin_dinucl-bd_dom"/>
</dbReference>
<keyword evidence="6" id="KW-0813">Transport</keyword>
<dbReference type="PROSITE" id="PS00551">
    <property type="entry name" value="MOLYBDOPTERIN_PROK_1"/>
    <property type="match status" value="1"/>
</dbReference>
<name>A0ABU7KBK9_9ACTN</name>
<feature type="region of interest" description="Disordered" evidence="18">
    <location>
        <begin position="851"/>
        <end position="879"/>
    </location>
</feature>
<comment type="caution">
    <text evidence="20">The sequence shown here is derived from an EMBL/GenBank/DDBJ whole genome shotgun (WGS) entry which is preliminary data.</text>
</comment>
<comment type="cofactor">
    <cofactor evidence="2">
        <name>[4Fe-4S] cluster</name>
        <dbReference type="ChEBI" id="CHEBI:49883"/>
    </cofactor>
</comment>
<feature type="domain" description="4Fe-4S Mo/W bis-MGD-type" evidence="19">
    <location>
        <begin position="52"/>
        <end position="116"/>
    </location>
</feature>
<keyword evidence="11" id="KW-0249">Electron transport</keyword>
<comment type="similarity">
    <text evidence="4">Belongs to the prokaryotic molybdopterin-containing oxidoreductase family.</text>
</comment>